<gene>
    <name evidence="1" type="ORF">DW084_09430</name>
</gene>
<protein>
    <submittedName>
        <fullName evidence="1">Uncharacterized protein</fullName>
    </submittedName>
</protein>
<proteinExistence type="predicted"/>
<reference evidence="1 2" key="1">
    <citation type="submission" date="2018-08" db="EMBL/GenBank/DDBJ databases">
        <title>A genome reference for cultivated species of the human gut microbiota.</title>
        <authorList>
            <person name="Zou Y."/>
            <person name="Xue W."/>
            <person name="Luo G."/>
        </authorList>
    </citation>
    <scope>NUCLEOTIDE SEQUENCE [LARGE SCALE GENOMIC DNA]</scope>
    <source>
        <strain evidence="1 2">AF48-16</strain>
    </source>
</reference>
<sequence>MIYYLYFTIFCFFSSGFLFEKVGTRQLFLQQRRFFKEMRKASEKRLHLDSNNPRLNIRNQLERRNL</sequence>
<comment type="caution">
    <text evidence="1">The sequence shown here is derived from an EMBL/GenBank/DDBJ whole genome shotgun (WGS) entry which is preliminary data.</text>
</comment>
<name>A0A415ESB0_ENTCA</name>
<evidence type="ECO:0000313" key="1">
    <source>
        <dbReference type="EMBL" id="RHK06216.1"/>
    </source>
</evidence>
<organism evidence="1 2">
    <name type="scientific">Enterococcus casseliflavus</name>
    <name type="common">Enterococcus flavescens</name>
    <dbReference type="NCBI Taxonomy" id="37734"/>
    <lineage>
        <taxon>Bacteria</taxon>
        <taxon>Bacillati</taxon>
        <taxon>Bacillota</taxon>
        <taxon>Bacilli</taxon>
        <taxon>Lactobacillales</taxon>
        <taxon>Enterococcaceae</taxon>
        <taxon>Enterococcus</taxon>
    </lineage>
</organism>
<dbReference type="AlphaFoldDB" id="A0A415ESB0"/>
<evidence type="ECO:0000313" key="2">
    <source>
        <dbReference type="Proteomes" id="UP000286288"/>
    </source>
</evidence>
<dbReference type="Proteomes" id="UP000286288">
    <property type="component" value="Unassembled WGS sequence"/>
</dbReference>
<accession>A0A415ESB0</accession>
<dbReference type="EMBL" id="QRMZ01000011">
    <property type="protein sequence ID" value="RHK06216.1"/>
    <property type="molecule type" value="Genomic_DNA"/>
</dbReference>